<accession>A0A368PAL5</accession>
<dbReference type="Proteomes" id="UP000252249">
    <property type="component" value="Unassembled WGS sequence"/>
</dbReference>
<dbReference type="OrthoDB" id="1440774at2"/>
<dbReference type="AlphaFoldDB" id="A0A368PAL5"/>
<organism evidence="1 2">
    <name type="scientific">Oceanihabitans sediminis</name>
    <dbReference type="NCBI Taxonomy" id="1812012"/>
    <lineage>
        <taxon>Bacteria</taxon>
        <taxon>Pseudomonadati</taxon>
        <taxon>Bacteroidota</taxon>
        <taxon>Flavobacteriia</taxon>
        <taxon>Flavobacteriales</taxon>
        <taxon>Flavobacteriaceae</taxon>
        <taxon>Oceanihabitans</taxon>
    </lineage>
</organism>
<dbReference type="EMBL" id="QPIG01000001">
    <property type="protein sequence ID" value="RCU58271.1"/>
    <property type="molecule type" value="Genomic_DNA"/>
</dbReference>
<protein>
    <submittedName>
        <fullName evidence="1">GLPGLI family protein</fullName>
    </submittedName>
</protein>
<gene>
    <name evidence="1" type="ORF">DU428_02530</name>
</gene>
<dbReference type="InterPro" id="IPR005901">
    <property type="entry name" value="GLPGLI"/>
</dbReference>
<comment type="caution">
    <text evidence="1">The sequence shown here is derived from an EMBL/GenBank/DDBJ whole genome shotgun (WGS) entry which is preliminary data.</text>
</comment>
<proteinExistence type="predicted"/>
<evidence type="ECO:0000313" key="2">
    <source>
        <dbReference type="Proteomes" id="UP000252249"/>
    </source>
</evidence>
<keyword evidence="2" id="KW-1185">Reference proteome</keyword>
<dbReference type="NCBIfam" id="TIGR01200">
    <property type="entry name" value="GLPGLI"/>
    <property type="match status" value="1"/>
</dbReference>
<sequence>MKKHIIILFLIVPINFLFSQEINFTGKIEYKMTVAINRPIEYKSELFFNNTHSLFVYTEVLQENVEEIDDSNNLNFNIILKDSLAKEIFINKSNDSLYEKHKNLISKNSYYSVERVPKIKWNITNQTKKIKDIECYLAKTTFRGRNYLVWFAPSLVNPVGPWKFNGLPGIILEAYDDKREVTFYVNRITIPYHFTNKPLNQELSVLSLNEHLHIMNNIDSEIGKKIQSKFGRGIQVKVETKISTIELNFND</sequence>
<name>A0A368PAL5_9FLAO</name>
<dbReference type="RefSeq" id="WP_072347966.1">
    <property type="nucleotide sequence ID" value="NZ_JBLWTE010000001.1"/>
</dbReference>
<reference evidence="1 2" key="1">
    <citation type="submission" date="2018-07" db="EMBL/GenBank/DDBJ databases">
        <title>Oceanihabitans testaceum sp. nov., isolated from marine sediment.</title>
        <authorList>
            <person name="Li C.-M."/>
        </authorList>
    </citation>
    <scope>NUCLEOTIDE SEQUENCE [LARGE SCALE GENOMIC DNA]</scope>
    <source>
        <strain evidence="1 2">S9-10</strain>
    </source>
</reference>
<evidence type="ECO:0000313" key="1">
    <source>
        <dbReference type="EMBL" id="RCU58271.1"/>
    </source>
</evidence>